<dbReference type="EMBL" id="JADBEL010000005">
    <property type="protein sequence ID" value="MBE1554252.1"/>
    <property type="molecule type" value="Genomic_DNA"/>
</dbReference>
<evidence type="ECO:0000313" key="1">
    <source>
        <dbReference type="EMBL" id="MBE1554252.1"/>
    </source>
</evidence>
<protein>
    <submittedName>
        <fullName evidence="1">Uncharacterized protein</fullName>
    </submittedName>
</protein>
<accession>A0A927RE47</accession>
<comment type="caution">
    <text evidence="1">The sequence shown here is derived from an EMBL/GenBank/DDBJ whole genome shotgun (WGS) entry which is preliminary data.</text>
</comment>
<evidence type="ECO:0000313" key="2">
    <source>
        <dbReference type="Proteomes" id="UP000658225"/>
    </source>
</evidence>
<dbReference type="RefSeq" id="WP_192598046.1">
    <property type="nucleotide sequence ID" value="NZ_JADBEL010000005.1"/>
</dbReference>
<proteinExistence type="predicted"/>
<keyword evidence="2" id="KW-1185">Reference proteome</keyword>
<dbReference type="Proteomes" id="UP000658225">
    <property type="component" value="Unassembled WGS sequence"/>
</dbReference>
<name>A0A927RE47_9BACL</name>
<reference evidence="1" key="1">
    <citation type="submission" date="2020-10" db="EMBL/GenBank/DDBJ databases">
        <title>Genomic Encyclopedia of Type Strains, Phase IV (KMG-IV): sequencing the most valuable type-strain genomes for metagenomic binning, comparative biology and taxonomic classification.</title>
        <authorList>
            <person name="Goeker M."/>
        </authorList>
    </citation>
    <scope>NUCLEOTIDE SEQUENCE</scope>
    <source>
        <strain evidence="1">DSM 13886</strain>
    </source>
</reference>
<sequence>MNESDKTIISSITYISVERIAHWYEQKVYRSIHQIQLFSDVISTTKQTFQLEHIHDISYRPFSGGTGLFYLHTNQGVLTFEIDVNPAEFIKAYKELR</sequence>
<organism evidence="1 2">
    <name type="scientific">Sporosarcina limicola</name>
    <dbReference type="NCBI Taxonomy" id="34101"/>
    <lineage>
        <taxon>Bacteria</taxon>
        <taxon>Bacillati</taxon>
        <taxon>Bacillota</taxon>
        <taxon>Bacilli</taxon>
        <taxon>Bacillales</taxon>
        <taxon>Caryophanaceae</taxon>
        <taxon>Sporosarcina</taxon>
    </lineage>
</organism>
<dbReference type="AlphaFoldDB" id="A0A927RE47"/>
<gene>
    <name evidence="1" type="ORF">H4683_001327</name>
</gene>